<dbReference type="CDD" id="cd00984">
    <property type="entry name" value="DnaB_C"/>
    <property type="match status" value="1"/>
</dbReference>
<dbReference type="InterPro" id="IPR016136">
    <property type="entry name" value="DNA_helicase_N/primase_C"/>
</dbReference>
<keyword evidence="7" id="KW-0067">ATP-binding</keyword>
<keyword evidence="2" id="KW-0639">Primosome</keyword>
<dbReference type="Gene3D" id="1.10.860.10">
    <property type="entry name" value="DNAb Helicase, Chain A"/>
    <property type="match status" value="1"/>
</dbReference>
<dbReference type="GO" id="GO:0006269">
    <property type="term" value="P:DNA replication, synthesis of primer"/>
    <property type="evidence" value="ECO:0007669"/>
    <property type="project" value="UniProtKB-KW"/>
</dbReference>
<keyword evidence="5 13" id="KW-0378">Hydrolase</keyword>
<evidence type="ECO:0000256" key="5">
    <source>
        <dbReference type="ARBA" id="ARBA00022801"/>
    </source>
</evidence>
<evidence type="ECO:0000256" key="10">
    <source>
        <dbReference type="ARBA" id="ARBA00044969"/>
    </source>
</evidence>
<dbReference type="InterPro" id="IPR007694">
    <property type="entry name" value="DNA_helicase_DnaB-like_C"/>
</dbReference>
<feature type="domain" description="SF4 helicase" evidence="12">
    <location>
        <begin position="191"/>
        <end position="443"/>
    </location>
</feature>
<dbReference type="PANTHER" id="PTHR30153:SF2">
    <property type="entry name" value="REPLICATIVE DNA HELICASE"/>
    <property type="match status" value="1"/>
</dbReference>
<organism evidence="13">
    <name type="scientific">hydrothermal vent metagenome</name>
    <dbReference type="NCBI Taxonomy" id="652676"/>
    <lineage>
        <taxon>unclassified sequences</taxon>
        <taxon>metagenomes</taxon>
        <taxon>ecological metagenomes</taxon>
    </lineage>
</organism>
<dbReference type="InterPro" id="IPR007692">
    <property type="entry name" value="DNA_helicase_DnaB"/>
</dbReference>
<dbReference type="PROSITE" id="PS51199">
    <property type="entry name" value="SF4_HELICASE"/>
    <property type="match status" value="1"/>
</dbReference>
<evidence type="ECO:0000259" key="12">
    <source>
        <dbReference type="PROSITE" id="PS51199"/>
    </source>
</evidence>
<accession>A0A3B1DHR7</accession>
<keyword evidence="3" id="KW-0235">DNA replication</keyword>
<dbReference type="GO" id="GO:0016887">
    <property type="term" value="F:ATP hydrolysis activity"/>
    <property type="evidence" value="ECO:0007669"/>
    <property type="project" value="RHEA"/>
</dbReference>
<evidence type="ECO:0000256" key="3">
    <source>
        <dbReference type="ARBA" id="ARBA00022705"/>
    </source>
</evidence>
<dbReference type="EMBL" id="UOGL01000642">
    <property type="protein sequence ID" value="VAX42326.1"/>
    <property type="molecule type" value="Genomic_DNA"/>
</dbReference>
<dbReference type="GO" id="GO:0005829">
    <property type="term" value="C:cytosol"/>
    <property type="evidence" value="ECO:0007669"/>
    <property type="project" value="TreeGrafter"/>
</dbReference>
<dbReference type="Pfam" id="PF03796">
    <property type="entry name" value="DnaB_C"/>
    <property type="match status" value="1"/>
</dbReference>
<feature type="non-terminal residue" evidence="13">
    <location>
        <position position="443"/>
    </location>
</feature>
<comment type="catalytic activity">
    <reaction evidence="11">
        <text>ATP + H2O = ADP + phosphate + H(+)</text>
        <dbReference type="Rhea" id="RHEA:13065"/>
        <dbReference type="ChEBI" id="CHEBI:15377"/>
        <dbReference type="ChEBI" id="CHEBI:15378"/>
        <dbReference type="ChEBI" id="CHEBI:30616"/>
        <dbReference type="ChEBI" id="CHEBI:43474"/>
        <dbReference type="ChEBI" id="CHEBI:456216"/>
        <dbReference type="EC" id="5.6.2.3"/>
    </reaction>
</comment>
<reference evidence="13" key="1">
    <citation type="submission" date="2018-06" db="EMBL/GenBank/DDBJ databases">
        <authorList>
            <person name="Zhirakovskaya E."/>
        </authorList>
    </citation>
    <scope>NUCLEOTIDE SEQUENCE</scope>
</reference>
<evidence type="ECO:0000313" key="13">
    <source>
        <dbReference type="EMBL" id="VAX42326.1"/>
    </source>
</evidence>
<evidence type="ECO:0000256" key="11">
    <source>
        <dbReference type="ARBA" id="ARBA00048954"/>
    </source>
</evidence>
<evidence type="ECO:0000256" key="7">
    <source>
        <dbReference type="ARBA" id="ARBA00022840"/>
    </source>
</evidence>
<dbReference type="FunFam" id="1.10.860.10:FF:000001">
    <property type="entry name" value="Replicative DNA helicase"/>
    <property type="match status" value="1"/>
</dbReference>
<evidence type="ECO:0000256" key="1">
    <source>
        <dbReference type="ARBA" id="ARBA00008428"/>
    </source>
</evidence>
<dbReference type="SUPFAM" id="SSF52540">
    <property type="entry name" value="P-loop containing nucleoside triphosphate hydrolases"/>
    <property type="match status" value="1"/>
</dbReference>
<dbReference type="InterPro" id="IPR007693">
    <property type="entry name" value="DNA_helicase_DnaB-like_N"/>
</dbReference>
<proteinExistence type="inferred from homology"/>
<dbReference type="GO" id="GO:0005524">
    <property type="term" value="F:ATP binding"/>
    <property type="evidence" value="ECO:0007669"/>
    <property type="project" value="UniProtKB-KW"/>
</dbReference>
<dbReference type="Pfam" id="PF00772">
    <property type="entry name" value="DnaB"/>
    <property type="match status" value="1"/>
</dbReference>
<gene>
    <name evidence="13" type="ORF">MNBD_PLANCTO02-1353</name>
</gene>
<dbReference type="GO" id="GO:1990077">
    <property type="term" value="C:primosome complex"/>
    <property type="evidence" value="ECO:0007669"/>
    <property type="project" value="UniProtKB-KW"/>
</dbReference>
<dbReference type="InterPro" id="IPR036185">
    <property type="entry name" value="DNA_heli_DnaB-like_N_sf"/>
</dbReference>
<evidence type="ECO:0000256" key="2">
    <source>
        <dbReference type="ARBA" id="ARBA00022515"/>
    </source>
</evidence>
<keyword evidence="8" id="KW-0238">DNA-binding</keyword>
<dbReference type="EC" id="5.6.2.3" evidence="10"/>
<keyword evidence="4" id="KW-0547">Nucleotide-binding</keyword>
<evidence type="ECO:0000256" key="6">
    <source>
        <dbReference type="ARBA" id="ARBA00022806"/>
    </source>
</evidence>
<protein>
    <recommendedName>
        <fullName evidence="10">DNA 5'-3' helicase</fullName>
        <ecNumber evidence="10">5.6.2.3</ecNumber>
    </recommendedName>
</protein>
<name>A0A3B1DHR7_9ZZZZ</name>
<keyword evidence="6 13" id="KW-0347">Helicase</keyword>
<evidence type="ECO:0000256" key="4">
    <source>
        <dbReference type="ARBA" id="ARBA00022741"/>
    </source>
</evidence>
<dbReference type="Gene3D" id="3.40.50.300">
    <property type="entry name" value="P-loop containing nucleotide triphosphate hydrolases"/>
    <property type="match status" value="1"/>
</dbReference>
<keyword evidence="9" id="KW-0413">Isomerase</keyword>
<sequence>MATITDSNNSSKKQNLFDRLPPQNLEAEQSVLGSMLLMNEAIDEVADFLVADHFYNDANQKIYAAIMGLNERGVRGIDPVTLADELERVDQFADVGGALYIADILESVPHAAHVRYYADIVRDKWLQRKLIYSCTEVLRESYDANRPIDDILTSAEKSIFGILELRTDNEKFALKDILLDAFNRIEERRESDGVVSGIATGFVDFDTKLSGFQPAELIILAARPSMGKTALVCNWAEGIVRHNENQAVLVFSLEQSQIELAERLLCIQAQVDGHKVKSGEIDDAERHRLMVAASDLEKAPMFIDDKPGRTISQISAISRRLKRMQVNAGGDLGAIIIDYLQLIEPEDKRQPREQQIAYISRRLKFLAKELSVPVIALAQLNRGVELREDKRPRLADLRESGAIEQDADVITFLHRPEQYDPEDRPGEAELIIAKNRSGPTGIV</sequence>
<dbReference type="InterPro" id="IPR027417">
    <property type="entry name" value="P-loop_NTPase"/>
</dbReference>
<dbReference type="AlphaFoldDB" id="A0A3B1DHR7"/>
<evidence type="ECO:0000256" key="8">
    <source>
        <dbReference type="ARBA" id="ARBA00023125"/>
    </source>
</evidence>
<dbReference type="NCBIfam" id="TIGR00665">
    <property type="entry name" value="DnaB"/>
    <property type="match status" value="1"/>
</dbReference>
<dbReference type="GO" id="GO:0043139">
    <property type="term" value="F:5'-3' DNA helicase activity"/>
    <property type="evidence" value="ECO:0007669"/>
    <property type="project" value="UniProtKB-EC"/>
</dbReference>
<comment type="similarity">
    <text evidence="1">Belongs to the helicase family. DnaB subfamily.</text>
</comment>
<dbReference type="GO" id="GO:0003677">
    <property type="term" value="F:DNA binding"/>
    <property type="evidence" value="ECO:0007669"/>
    <property type="project" value="UniProtKB-KW"/>
</dbReference>
<dbReference type="PANTHER" id="PTHR30153">
    <property type="entry name" value="REPLICATIVE DNA HELICASE DNAB"/>
    <property type="match status" value="1"/>
</dbReference>
<evidence type="ECO:0000256" key="9">
    <source>
        <dbReference type="ARBA" id="ARBA00023235"/>
    </source>
</evidence>
<dbReference type="SUPFAM" id="SSF48024">
    <property type="entry name" value="N-terminal domain of DnaB helicase"/>
    <property type="match status" value="1"/>
</dbReference>